<evidence type="ECO:0000313" key="2">
    <source>
        <dbReference type="EMBL" id="KAK6344166.1"/>
    </source>
</evidence>
<sequence length="319" mass="34653">MHIVGHESASSYIRAIPKGSPRLSSVRYDGAGLKNNATGRCAYFDVGNTGLQTSIAKDGHIANGVITLGPCQNPIDPRGGGGFRIEPHERYICSPSTGNINITASVHANLQVLTTRDEYMFPITARQITSKRNITIVEPPACPQNTFKSMLVPELRANSITNIRQALWGCAPSQFESTSNHSYLVLPMPSPRHWWPINFAREPGFCSCNEQLKWRAAKCEYQKQRVAAIAYDFCKAISEVSAGSTFLADILVLGLGGGRCQDPLAAERPTIPSDPGSGADIDYSDCLEQAKKWGPPPDEAARMPRPCPPFDPKAPLNCG</sequence>
<evidence type="ECO:0000256" key="1">
    <source>
        <dbReference type="SAM" id="MobiDB-lite"/>
    </source>
</evidence>
<dbReference type="AlphaFoldDB" id="A0AAV9USF8"/>
<comment type="caution">
    <text evidence="2">The sequence shown here is derived from an EMBL/GenBank/DDBJ whole genome shotgun (WGS) entry which is preliminary data.</text>
</comment>
<feature type="region of interest" description="Disordered" evidence="1">
    <location>
        <begin position="294"/>
        <end position="319"/>
    </location>
</feature>
<evidence type="ECO:0000313" key="3">
    <source>
        <dbReference type="Proteomes" id="UP001375240"/>
    </source>
</evidence>
<dbReference type="EMBL" id="JAVHNQ010000006">
    <property type="protein sequence ID" value="KAK6344166.1"/>
    <property type="molecule type" value="Genomic_DNA"/>
</dbReference>
<proteinExistence type="predicted"/>
<accession>A0AAV9USF8</accession>
<dbReference type="Proteomes" id="UP001375240">
    <property type="component" value="Unassembled WGS sequence"/>
</dbReference>
<organism evidence="2 3">
    <name type="scientific">Orbilia brochopaga</name>
    <dbReference type="NCBI Taxonomy" id="3140254"/>
    <lineage>
        <taxon>Eukaryota</taxon>
        <taxon>Fungi</taxon>
        <taxon>Dikarya</taxon>
        <taxon>Ascomycota</taxon>
        <taxon>Pezizomycotina</taxon>
        <taxon>Orbiliomycetes</taxon>
        <taxon>Orbiliales</taxon>
        <taxon>Orbiliaceae</taxon>
        <taxon>Orbilia</taxon>
    </lineage>
</organism>
<name>A0AAV9USF8_9PEZI</name>
<gene>
    <name evidence="2" type="ORF">TWF696_007808</name>
</gene>
<reference evidence="2 3" key="1">
    <citation type="submission" date="2019-10" db="EMBL/GenBank/DDBJ databases">
        <authorList>
            <person name="Palmer J.M."/>
        </authorList>
    </citation>
    <scope>NUCLEOTIDE SEQUENCE [LARGE SCALE GENOMIC DNA]</scope>
    <source>
        <strain evidence="2 3">TWF696</strain>
    </source>
</reference>
<protein>
    <submittedName>
        <fullName evidence="2">Uncharacterized protein</fullName>
    </submittedName>
</protein>
<keyword evidence="3" id="KW-1185">Reference proteome</keyword>